<dbReference type="Pfam" id="PF02697">
    <property type="entry name" value="VAPB_antitox"/>
    <property type="match status" value="1"/>
</dbReference>
<keyword evidence="3" id="KW-1185">Reference proteome</keyword>
<keyword evidence="1" id="KW-1277">Toxin-antitoxin system</keyword>
<sequence length="82" mass="8955">MSDEDHHIRVSESNYRALEARKRGGESFDDVVGRLIDEDRDLLAGFGNLAGTDAGEELERVAESVDEDVERAVETFGGDGAE</sequence>
<evidence type="ECO:0000313" key="2">
    <source>
        <dbReference type="EMBL" id="MFD1632915.1"/>
    </source>
</evidence>
<dbReference type="AlphaFoldDB" id="A0ABD6CVK9"/>
<dbReference type="InterPro" id="IPR003847">
    <property type="entry name" value="Put_antitoxin"/>
</dbReference>
<accession>A0ABD6CVK9</accession>
<dbReference type="RefSeq" id="WP_256406600.1">
    <property type="nucleotide sequence ID" value="NZ_CP187152.1"/>
</dbReference>
<proteinExistence type="predicted"/>
<reference evidence="2 3" key="1">
    <citation type="journal article" date="2019" name="Int. J. Syst. Evol. Microbiol.">
        <title>The Global Catalogue of Microorganisms (GCM) 10K type strain sequencing project: providing services to taxonomists for standard genome sequencing and annotation.</title>
        <authorList>
            <consortium name="The Broad Institute Genomics Platform"/>
            <consortium name="The Broad Institute Genome Sequencing Center for Infectious Disease"/>
            <person name="Wu L."/>
            <person name="Ma J."/>
        </authorList>
    </citation>
    <scope>NUCLEOTIDE SEQUENCE [LARGE SCALE GENOMIC DNA]</scope>
    <source>
        <strain evidence="2 3">CGMCC 1.10594</strain>
    </source>
</reference>
<name>A0ABD6CVK9_9EURY</name>
<organism evidence="2 3">
    <name type="scientific">Haloplanus ruber</name>
    <dbReference type="NCBI Taxonomy" id="869892"/>
    <lineage>
        <taxon>Archaea</taxon>
        <taxon>Methanobacteriati</taxon>
        <taxon>Methanobacteriota</taxon>
        <taxon>Stenosarchaea group</taxon>
        <taxon>Halobacteria</taxon>
        <taxon>Halobacteriales</taxon>
        <taxon>Haloferacaceae</taxon>
        <taxon>Haloplanus</taxon>
    </lineage>
</organism>
<evidence type="ECO:0000313" key="3">
    <source>
        <dbReference type="Proteomes" id="UP001597075"/>
    </source>
</evidence>
<evidence type="ECO:0000256" key="1">
    <source>
        <dbReference type="ARBA" id="ARBA00022649"/>
    </source>
</evidence>
<dbReference type="Proteomes" id="UP001597075">
    <property type="component" value="Unassembled WGS sequence"/>
</dbReference>
<protein>
    <submittedName>
        <fullName evidence="2">Antitoxin VapB family protein</fullName>
    </submittedName>
</protein>
<comment type="caution">
    <text evidence="2">The sequence shown here is derived from an EMBL/GenBank/DDBJ whole genome shotgun (WGS) entry which is preliminary data.</text>
</comment>
<dbReference type="EMBL" id="JBHUDL010000005">
    <property type="protein sequence ID" value="MFD1632915.1"/>
    <property type="molecule type" value="Genomic_DNA"/>
</dbReference>
<gene>
    <name evidence="2" type="ORF">ACFSBJ_04075</name>
</gene>